<keyword evidence="1" id="KW-0472">Membrane</keyword>
<accession>A0A484Z832</accession>
<keyword evidence="1" id="KW-1133">Transmembrane helix</keyword>
<sequence length="48" mass="5434">MPATVRVGFVFQHYALFRHMTVFDNIAFGLTVLAAVANVPMRQPSKRK</sequence>
<reference evidence="2 3" key="1">
    <citation type="submission" date="2019-03" db="EMBL/GenBank/DDBJ databases">
        <authorList>
            <consortium name="Pathogen Informatics"/>
        </authorList>
    </citation>
    <scope>NUCLEOTIDE SEQUENCE [LARGE SCALE GENOMIC DNA]</scope>
    <source>
        <strain evidence="2 3">NCTC12126</strain>
    </source>
</reference>
<protein>
    <submittedName>
        <fullName evidence="2">Sulfate/thiosulfate transporter subunit</fullName>
        <ecNumber evidence="2">3.6.3.25</ecNumber>
    </submittedName>
</protein>
<proteinExistence type="predicted"/>
<evidence type="ECO:0000256" key="1">
    <source>
        <dbReference type="SAM" id="Phobius"/>
    </source>
</evidence>
<keyword evidence="1" id="KW-0812">Transmembrane</keyword>
<dbReference type="EMBL" id="CAADIW010000074">
    <property type="protein sequence ID" value="VFS44558.1"/>
    <property type="molecule type" value="Genomic_DNA"/>
</dbReference>
<dbReference type="EC" id="3.6.3.25" evidence="2"/>
<name>A0A484Z832_9ENTR</name>
<organism evidence="2 3">
    <name type="scientific">Enterobacter cancerogenus</name>
    <dbReference type="NCBI Taxonomy" id="69218"/>
    <lineage>
        <taxon>Bacteria</taxon>
        <taxon>Pseudomonadati</taxon>
        <taxon>Pseudomonadota</taxon>
        <taxon>Gammaproteobacteria</taxon>
        <taxon>Enterobacterales</taxon>
        <taxon>Enterobacteriaceae</taxon>
        <taxon>Enterobacter</taxon>
        <taxon>Enterobacter cloacae complex</taxon>
    </lineage>
</organism>
<dbReference type="InterPro" id="IPR027417">
    <property type="entry name" value="P-loop_NTPase"/>
</dbReference>
<evidence type="ECO:0000313" key="3">
    <source>
        <dbReference type="Proteomes" id="UP000351155"/>
    </source>
</evidence>
<dbReference type="SUPFAM" id="SSF52540">
    <property type="entry name" value="P-loop containing nucleoside triphosphate hydrolases"/>
    <property type="match status" value="1"/>
</dbReference>
<dbReference type="GO" id="GO:0016787">
    <property type="term" value="F:hydrolase activity"/>
    <property type="evidence" value="ECO:0007669"/>
    <property type="project" value="UniProtKB-KW"/>
</dbReference>
<dbReference type="Proteomes" id="UP000351155">
    <property type="component" value="Unassembled WGS sequence"/>
</dbReference>
<dbReference type="AlphaFoldDB" id="A0A484Z832"/>
<gene>
    <name evidence="2" type="primary">cysA</name>
    <name evidence="2" type="ORF">NCTC12126_05869</name>
</gene>
<feature type="transmembrane region" description="Helical" evidence="1">
    <location>
        <begin position="20"/>
        <end position="39"/>
    </location>
</feature>
<evidence type="ECO:0000313" key="2">
    <source>
        <dbReference type="EMBL" id="VFS44558.1"/>
    </source>
</evidence>
<keyword evidence="2" id="KW-0378">Hydrolase</keyword>